<name>A0ACB6V551_9ASCO</name>
<evidence type="ECO:0000313" key="2">
    <source>
        <dbReference type="Proteomes" id="UP000744676"/>
    </source>
</evidence>
<accession>A0ACB6V551</accession>
<sequence>MTSAISEQQFASGFLHLLHTNTPVYSATHTSSLNQSRGPVTLTKMPAPKRKRPEPGLSGSADGANAGGNATPTRTFAKVTLKSIKAPKFAHTFAPLAVGAQYTVLDLKQRALDENLVPAGSELRFLLKGKVLKDSGLVAELGDEGAELMITVLVTAAASPVVASPVVAEQEKPAAISLTVDEPVWTQIGQVLVTAYGPEKATLVLEKLKASYQA</sequence>
<organism evidence="1 2">
    <name type="scientific">Geotrichum galactomycetum</name>
    <dbReference type="NCBI Taxonomy" id="27317"/>
    <lineage>
        <taxon>Eukaryota</taxon>
        <taxon>Fungi</taxon>
        <taxon>Dikarya</taxon>
        <taxon>Ascomycota</taxon>
        <taxon>Saccharomycotina</taxon>
        <taxon>Dipodascomycetes</taxon>
        <taxon>Dipodascales</taxon>
        <taxon>Dipodascaceae</taxon>
        <taxon>Geotrichum</taxon>
    </lineage>
</organism>
<reference evidence="1 2" key="1">
    <citation type="journal article" date="2020" name="Front. Microbiol.">
        <title>Phenotypic and Genetic Characterization of the Cheese Ripening Yeast Geotrichum candidum.</title>
        <authorList>
            <person name="Perkins V."/>
            <person name="Vignola S."/>
            <person name="Lessard M.H."/>
            <person name="Plante P.L."/>
            <person name="Corbeil J."/>
            <person name="Dugat-Bony E."/>
            <person name="Frenette M."/>
            <person name="Labrie S."/>
        </authorList>
    </citation>
    <scope>NUCLEOTIDE SEQUENCE [LARGE SCALE GENOMIC DNA]</scope>
    <source>
        <strain evidence="1 2">LMA-1147</strain>
    </source>
</reference>
<protein>
    <submittedName>
        <fullName evidence="1">Uncharacterized protein</fullName>
    </submittedName>
</protein>
<keyword evidence="2" id="KW-1185">Reference proteome</keyword>
<comment type="caution">
    <text evidence="1">The sequence shown here is derived from an EMBL/GenBank/DDBJ whole genome shotgun (WGS) entry which is preliminary data.</text>
</comment>
<dbReference type="Proteomes" id="UP000744676">
    <property type="component" value="Unassembled WGS sequence"/>
</dbReference>
<gene>
    <name evidence="1" type="ORF">D0Z00_002097</name>
</gene>
<evidence type="ECO:0000313" key="1">
    <source>
        <dbReference type="EMBL" id="KAF5098297.1"/>
    </source>
</evidence>
<dbReference type="EMBL" id="QVQA01000049">
    <property type="protein sequence ID" value="KAF5098297.1"/>
    <property type="molecule type" value="Genomic_DNA"/>
</dbReference>
<proteinExistence type="predicted"/>